<accession>A0A4P9CF19</accession>
<feature type="domain" description="Macro" evidence="1">
    <location>
        <begin position="70"/>
        <end position="258"/>
    </location>
</feature>
<dbReference type="RefSeq" id="WP_096919269.1">
    <property type="nucleotide sequence ID" value="NZ_CP029487.1"/>
</dbReference>
<dbReference type="PANTHER" id="PTHR11106:SF27">
    <property type="entry name" value="MACRO DOMAIN-CONTAINING PROTEIN"/>
    <property type="match status" value="1"/>
</dbReference>
<dbReference type="KEGG" id="emt:CPZ25_020375"/>
<dbReference type="SMART" id="SM00506">
    <property type="entry name" value="A1pp"/>
    <property type="match status" value="1"/>
</dbReference>
<proteinExistence type="predicted"/>
<name>A0A4P9CF19_EUBML</name>
<evidence type="ECO:0000313" key="3">
    <source>
        <dbReference type="Proteomes" id="UP000218387"/>
    </source>
</evidence>
<evidence type="ECO:0000259" key="1">
    <source>
        <dbReference type="PROSITE" id="PS51154"/>
    </source>
</evidence>
<keyword evidence="2" id="KW-0378">Hydrolase</keyword>
<reference evidence="2 3" key="1">
    <citation type="submission" date="2018-05" db="EMBL/GenBank/DDBJ databases">
        <title>Genome comparison of Eubacterium sp.</title>
        <authorList>
            <person name="Feng Y."/>
            <person name="Sanchez-Andrea I."/>
            <person name="Stams A.J.M."/>
            <person name="De Vos W.M."/>
        </authorList>
    </citation>
    <scope>NUCLEOTIDE SEQUENCE [LARGE SCALE GENOMIC DNA]</scope>
    <source>
        <strain evidence="2 3">YI</strain>
    </source>
</reference>
<dbReference type="PANTHER" id="PTHR11106">
    <property type="entry name" value="GANGLIOSIDE INDUCED DIFFERENTIATION ASSOCIATED PROTEIN 2-RELATED"/>
    <property type="match status" value="1"/>
</dbReference>
<dbReference type="AlphaFoldDB" id="A0A4P9CF19"/>
<evidence type="ECO:0000313" key="2">
    <source>
        <dbReference type="EMBL" id="QCT73561.1"/>
    </source>
</evidence>
<dbReference type="EMBL" id="CP029487">
    <property type="protein sequence ID" value="QCT73561.1"/>
    <property type="molecule type" value="Genomic_DNA"/>
</dbReference>
<sequence>MNRNEQMLRLITALLAEQPEYNPIKIPETAQERWRILRSLMNLRPPMPADPDFLALQDTFLQGETARKGITRVGDLSPLQEGLYLWQGDITTLQADAVVNAANSQLLGCFVPCHSCIDNAIHTYAGVQLRQACHELMLWQGTPEPAGTAKITPGYNLPADWVIHTVGPIVSGGLTPEHCGLLRSCYQACLALAEERGLQSLAFCCISTGEFRFPPEQAAAIAVKTVKTFMREARSLKKIVFNVYKDEDLKIYQSLLKN</sequence>
<gene>
    <name evidence="2" type="ORF">CPZ25_020375</name>
</gene>
<organism evidence="2 3">
    <name type="scientific">Eubacterium maltosivorans</name>
    <dbReference type="NCBI Taxonomy" id="2041044"/>
    <lineage>
        <taxon>Bacteria</taxon>
        <taxon>Bacillati</taxon>
        <taxon>Bacillota</taxon>
        <taxon>Clostridia</taxon>
        <taxon>Eubacteriales</taxon>
        <taxon>Eubacteriaceae</taxon>
        <taxon>Eubacterium</taxon>
    </lineage>
</organism>
<protein>
    <submittedName>
        <fullName evidence="2">Protein-ADP-ribose hydrolase</fullName>
    </submittedName>
</protein>
<dbReference type="Proteomes" id="UP000218387">
    <property type="component" value="Chromosome"/>
</dbReference>
<dbReference type="NCBIfam" id="NF003163">
    <property type="entry name" value="PRK04143.1"/>
    <property type="match status" value="1"/>
</dbReference>
<dbReference type="InterPro" id="IPR002589">
    <property type="entry name" value="Macro_dom"/>
</dbReference>
<dbReference type="Pfam" id="PF01661">
    <property type="entry name" value="Macro"/>
    <property type="match status" value="1"/>
</dbReference>
<dbReference type="PROSITE" id="PS51154">
    <property type="entry name" value="MACRO"/>
    <property type="match status" value="1"/>
</dbReference>
<dbReference type="Gene3D" id="3.40.220.10">
    <property type="entry name" value="Leucine Aminopeptidase, subunit E, domain 1"/>
    <property type="match status" value="1"/>
</dbReference>
<dbReference type="CDD" id="cd02908">
    <property type="entry name" value="Macro_OAADPr_deacetylase"/>
    <property type="match status" value="1"/>
</dbReference>
<dbReference type="SUPFAM" id="SSF52949">
    <property type="entry name" value="Macro domain-like"/>
    <property type="match status" value="1"/>
</dbReference>
<dbReference type="GO" id="GO:0016787">
    <property type="term" value="F:hydrolase activity"/>
    <property type="evidence" value="ECO:0007669"/>
    <property type="project" value="UniProtKB-KW"/>
</dbReference>
<dbReference type="InterPro" id="IPR043472">
    <property type="entry name" value="Macro_dom-like"/>
</dbReference>
<keyword evidence="3" id="KW-1185">Reference proteome</keyword>